<sequence>MRKALRWVLSLVVLIGTLSTAGAATAAQPDTTDIKDRLLAIPGVSLIEEKPYPGYRFFVLNFTQPVDHRHPAKGTFQQRITVLHKDTSRPTVFYTGGYNVSTTPSRREPTQIVDGNQVSMEYRFFTPSRPAPADWTKLDIWQAASDQHRIFKAFKKIYGNKWLSTGGSKGGMTATYYERFYPKDMDGVVAYVAPNDVVNKEDSAYDRFFAKVGTKECRDRLNAVQREALVRREPLEKKYAEFAAAENLTFTTIGSLDKAYEATVLDYVWGFWQYSLLADCDGDTIPKDAKAATDDEIWNSIDAISGFSAYADQGLEPYTPYYYQAGTQLGAPTIKFPHIEKKYIRYGYQPPRNFVPRDIKMKFQPHAMRDVDTWVRNNARHMLFVYGENDPWGAEPFHLGKKARDSYVFTAPGANHGARVDGLVASQKALATARILKWAGVAPAAVQQDASKAKPLAKFDGKLDKRDVEREMTLRP</sequence>
<dbReference type="GO" id="GO:0006508">
    <property type="term" value="P:proteolysis"/>
    <property type="evidence" value="ECO:0007669"/>
    <property type="project" value="UniProtKB-KW"/>
</dbReference>
<keyword evidence="6" id="KW-1185">Reference proteome</keyword>
<proteinExistence type="predicted"/>
<dbReference type="SUPFAM" id="SSF53474">
    <property type="entry name" value="alpha/beta-Hydrolases"/>
    <property type="match status" value="1"/>
</dbReference>
<evidence type="ECO:0000313" key="6">
    <source>
        <dbReference type="Proteomes" id="UP001550210"/>
    </source>
</evidence>
<dbReference type="PANTHER" id="PTHR11010">
    <property type="entry name" value="PROTEASE S28 PRO-X CARBOXYPEPTIDASE-RELATED"/>
    <property type="match status" value="1"/>
</dbReference>
<dbReference type="PANTHER" id="PTHR11010:SF38">
    <property type="entry name" value="LYSOSOMAL PRO-X CARBOXYPEPTIDASE"/>
    <property type="match status" value="1"/>
</dbReference>
<evidence type="ECO:0000313" key="5">
    <source>
        <dbReference type="EMBL" id="MET9845310.1"/>
    </source>
</evidence>
<gene>
    <name evidence="5" type="ORF">ABZZ21_12140</name>
</gene>
<evidence type="ECO:0000256" key="2">
    <source>
        <dbReference type="ARBA" id="ARBA00022729"/>
    </source>
</evidence>
<protein>
    <submittedName>
        <fullName evidence="5">S28 family serine protease</fullName>
    </submittedName>
</protein>
<accession>A0ABV2UUT0</accession>
<evidence type="ECO:0000256" key="1">
    <source>
        <dbReference type="ARBA" id="ARBA00022670"/>
    </source>
</evidence>
<name>A0ABV2UUT0_9ACTN</name>
<feature type="signal peptide" evidence="4">
    <location>
        <begin position="1"/>
        <end position="26"/>
    </location>
</feature>
<dbReference type="Proteomes" id="UP001550210">
    <property type="component" value="Unassembled WGS sequence"/>
</dbReference>
<dbReference type="InterPro" id="IPR029058">
    <property type="entry name" value="AB_hydrolase_fold"/>
</dbReference>
<keyword evidence="1 5" id="KW-0645">Protease</keyword>
<evidence type="ECO:0000256" key="4">
    <source>
        <dbReference type="SAM" id="SignalP"/>
    </source>
</evidence>
<feature type="chain" id="PRO_5046357502" evidence="4">
    <location>
        <begin position="27"/>
        <end position="476"/>
    </location>
</feature>
<dbReference type="InterPro" id="IPR008761">
    <property type="entry name" value="Peptidase_S37"/>
</dbReference>
<comment type="caution">
    <text evidence="5">The sequence shown here is derived from an EMBL/GenBank/DDBJ whole genome shotgun (WGS) entry which is preliminary data.</text>
</comment>
<dbReference type="Gene3D" id="3.40.50.1820">
    <property type="entry name" value="alpha/beta hydrolase"/>
    <property type="match status" value="1"/>
</dbReference>
<keyword evidence="2 4" id="KW-0732">Signal</keyword>
<dbReference type="RefSeq" id="WP_355396057.1">
    <property type="nucleotide sequence ID" value="NZ_JBEGHN010000012.1"/>
</dbReference>
<organism evidence="5 6">
    <name type="scientific">Streptomyces ossamyceticus</name>
    <dbReference type="NCBI Taxonomy" id="249581"/>
    <lineage>
        <taxon>Bacteria</taxon>
        <taxon>Bacillati</taxon>
        <taxon>Actinomycetota</taxon>
        <taxon>Actinomycetes</taxon>
        <taxon>Kitasatosporales</taxon>
        <taxon>Streptomycetaceae</taxon>
        <taxon>Streptomyces</taxon>
    </lineage>
</organism>
<dbReference type="Pfam" id="PF05576">
    <property type="entry name" value="Peptidase_S37"/>
    <property type="match status" value="1"/>
</dbReference>
<evidence type="ECO:0000256" key="3">
    <source>
        <dbReference type="ARBA" id="ARBA00022801"/>
    </source>
</evidence>
<dbReference type="EMBL" id="JBEXPZ010000013">
    <property type="protein sequence ID" value="MET9845310.1"/>
    <property type="molecule type" value="Genomic_DNA"/>
</dbReference>
<dbReference type="GO" id="GO:0008233">
    <property type="term" value="F:peptidase activity"/>
    <property type="evidence" value="ECO:0007669"/>
    <property type="project" value="UniProtKB-KW"/>
</dbReference>
<reference evidence="5 6" key="1">
    <citation type="submission" date="2024-06" db="EMBL/GenBank/DDBJ databases">
        <title>The Natural Products Discovery Center: Release of the First 8490 Sequenced Strains for Exploring Actinobacteria Biosynthetic Diversity.</title>
        <authorList>
            <person name="Kalkreuter E."/>
            <person name="Kautsar S.A."/>
            <person name="Yang D."/>
            <person name="Bader C.D."/>
            <person name="Teijaro C.N."/>
            <person name="Fluegel L."/>
            <person name="Davis C.M."/>
            <person name="Simpson J.R."/>
            <person name="Lauterbach L."/>
            <person name="Steele A.D."/>
            <person name="Gui C."/>
            <person name="Meng S."/>
            <person name="Li G."/>
            <person name="Viehrig K."/>
            <person name="Ye F."/>
            <person name="Su P."/>
            <person name="Kiefer A.F."/>
            <person name="Nichols A."/>
            <person name="Cepeda A.J."/>
            <person name="Yan W."/>
            <person name="Fan B."/>
            <person name="Jiang Y."/>
            <person name="Adhikari A."/>
            <person name="Zheng C.-J."/>
            <person name="Schuster L."/>
            <person name="Cowan T.M."/>
            <person name="Smanski M.J."/>
            <person name="Chevrette M.G."/>
            <person name="De Carvalho L.P.S."/>
            <person name="Shen B."/>
        </authorList>
    </citation>
    <scope>NUCLEOTIDE SEQUENCE [LARGE SCALE GENOMIC DNA]</scope>
    <source>
        <strain evidence="5 6">NPDC006434</strain>
    </source>
</reference>
<keyword evidence="3" id="KW-0378">Hydrolase</keyword>